<feature type="domain" description="HNH nuclease" evidence="1">
    <location>
        <begin position="45"/>
        <end position="99"/>
    </location>
</feature>
<evidence type="ECO:0000313" key="2">
    <source>
        <dbReference type="EMBL" id="BBA34868.1"/>
    </source>
</evidence>
<proteinExistence type="predicted"/>
<dbReference type="GO" id="GO:0003676">
    <property type="term" value="F:nucleic acid binding"/>
    <property type="evidence" value="ECO:0007669"/>
    <property type="project" value="InterPro"/>
</dbReference>
<protein>
    <submittedName>
        <fullName evidence="2">RNA-directed DNA polymerase</fullName>
    </submittedName>
</protein>
<keyword evidence="2" id="KW-0808">Transferase</keyword>
<dbReference type="EMBL" id="AP017928">
    <property type="protein sequence ID" value="BBA34868.1"/>
    <property type="molecule type" value="Genomic_DNA"/>
</dbReference>
<dbReference type="InterPro" id="IPR003615">
    <property type="entry name" value="HNH_nuc"/>
</dbReference>
<reference evidence="2 3" key="1">
    <citation type="submission" date="2016-12" db="EMBL/GenBank/DDBJ databases">
        <title>Genome sequencing of Methylocaldum marinum.</title>
        <authorList>
            <person name="Takeuchi M."/>
            <person name="Kamagata Y."/>
            <person name="Hiraoka S."/>
            <person name="Oshima K."/>
            <person name="Hattori M."/>
            <person name="Iwasaki W."/>
        </authorList>
    </citation>
    <scope>NUCLEOTIDE SEQUENCE [LARGE SCALE GENOMIC DNA]</scope>
    <source>
        <strain evidence="2 3">S8</strain>
    </source>
</reference>
<keyword evidence="2" id="KW-0548">Nucleotidyltransferase</keyword>
<dbReference type="Pfam" id="PF01844">
    <property type="entry name" value="HNH"/>
    <property type="match status" value="1"/>
</dbReference>
<dbReference type="SMART" id="SM00507">
    <property type="entry name" value="HNHc"/>
    <property type="match status" value="1"/>
</dbReference>
<dbReference type="KEGG" id="mmai:sS8_2924"/>
<dbReference type="Gene3D" id="1.10.30.50">
    <property type="match status" value="1"/>
</dbReference>
<evidence type="ECO:0000259" key="1">
    <source>
        <dbReference type="SMART" id="SM00507"/>
    </source>
</evidence>
<keyword evidence="3" id="KW-1185">Reference proteome</keyword>
<dbReference type="InterPro" id="IPR002711">
    <property type="entry name" value="HNH"/>
</dbReference>
<dbReference type="Proteomes" id="UP000266313">
    <property type="component" value="Chromosome"/>
</dbReference>
<dbReference type="AlphaFoldDB" id="A0A250KT85"/>
<name>A0A250KT85_9GAMM</name>
<evidence type="ECO:0000313" key="3">
    <source>
        <dbReference type="Proteomes" id="UP000266313"/>
    </source>
</evidence>
<organism evidence="2 3">
    <name type="scientific">Methylocaldum marinum</name>
    <dbReference type="NCBI Taxonomy" id="1432792"/>
    <lineage>
        <taxon>Bacteria</taxon>
        <taxon>Pseudomonadati</taxon>
        <taxon>Pseudomonadota</taxon>
        <taxon>Gammaproteobacteria</taxon>
        <taxon>Methylococcales</taxon>
        <taxon>Methylococcaceae</taxon>
        <taxon>Methylocaldum</taxon>
    </lineage>
</organism>
<dbReference type="GO" id="GO:0004519">
    <property type="term" value="F:endonuclease activity"/>
    <property type="evidence" value="ECO:0007669"/>
    <property type="project" value="InterPro"/>
</dbReference>
<dbReference type="RefSeq" id="WP_232020310.1">
    <property type="nucleotide sequence ID" value="NZ_AP017928.1"/>
</dbReference>
<gene>
    <name evidence="2" type="ORF">sS8_2924</name>
</gene>
<dbReference type="GO" id="GO:0003964">
    <property type="term" value="F:RNA-directed DNA polymerase activity"/>
    <property type="evidence" value="ECO:0007669"/>
    <property type="project" value="UniProtKB-KW"/>
</dbReference>
<sequence>MCLGGVHKRKHTKIAAEANPYDPAFDDYFSGRLAARMLQTLEDRKRLRWLWWFQGGICPVCNQKITAETGWHLHHVLPRRLGGSDTMSNLVLLHENCHRQVHAKEKPTFVGGLLRNG</sequence>
<dbReference type="CDD" id="cd00085">
    <property type="entry name" value="HNHc"/>
    <property type="match status" value="1"/>
</dbReference>
<accession>A0A250KT85</accession>
<dbReference type="GO" id="GO:0008270">
    <property type="term" value="F:zinc ion binding"/>
    <property type="evidence" value="ECO:0007669"/>
    <property type="project" value="InterPro"/>
</dbReference>
<keyword evidence="2" id="KW-0695">RNA-directed DNA polymerase</keyword>